<dbReference type="Pfam" id="PF25000">
    <property type="entry name" value="DUF7779"/>
    <property type="match status" value="1"/>
</dbReference>
<dbReference type="InterPro" id="IPR052374">
    <property type="entry name" value="SERAC1"/>
</dbReference>
<accession>A0ABR0SR54</accession>
<dbReference type="PANTHER" id="PTHR48182">
    <property type="entry name" value="PROTEIN SERAC1"/>
    <property type="match status" value="1"/>
</dbReference>
<organism evidence="10 11">
    <name type="scientific">Cladobotryum mycophilum</name>
    <dbReference type="NCBI Taxonomy" id="491253"/>
    <lineage>
        <taxon>Eukaryota</taxon>
        <taxon>Fungi</taxon>
        <taxon>Dikarya</taxon>
        <taxon>Ascomycota</taxon>
        <taxon>Pezizomycotina</taxon>
        <taxon>Sordariomycetes</taxon>
        <taxon>Hypocreomycetidae</taxon>
        <taxon>Hypocreales</taxon>
        <taxon>Hypocreaceae</taxon>
        <taxon>Cladobotryum</taxon>
    </lineage>
</organism>
<dbReference type="Gene3D" id="3.40.50.1820">
    <property type="entry name" value="alpha/beta hydrolase"/>
    <property type="match status" value="1"/>
</dbReference>
<dbReference type="EMBL" id="JAVFKD010000010">
    <property type="protein sequence ID" value="KAK5994660.1"/>
    <property type="molecule type" value="Genomic_DNA"/>
</dbReference>
<dbReference type="Proteomes" id="UP001338125">
    <property type="component" value="Unassembled WGS sequence"/>
</dbReference>
<evidence type="ECO:0000256" key="7">
    <source>
        <dbReference type="ARBA" id="ARBA00023136"/>
    </source>
</evidence>
<dbReference type="Gene3D" id="3.40.50.300">
    <property type="entry name" value="P-loop containing nucleotide triphosphate hydrolases"/>
    <property type="match status" value="1"/>
</dbReference>
<dbReference type="InterPro" id="IPR007751">
    <property type="entry name" value="DUF676_lipase-like"/>
</dbReference>
<evidence type="ECO:0000259" key="9">
    <source>
        <dbReference type="Pfam" id="PF25000"/>
    </source>
</evidence>
<keyword evidence="6" id="KW-0496">Mitochondrion</keyword>
<keyword evidence="11" id="KW-1185">Reference proteome</keyword>
<evidence type="ECO:0000313" key="10">
    <source>
        <dbReference type="EMBL" id="KAK5994660.1"/>
    </source>
</evidence>
<dbReference type="SUPFAM" id="SSF48452">
    <property type="entry name" value="TPR-like"/>
    <property type="match status" value="1"/>
</dbReference>
<protein>
    <submittedName>
        <fullName evidence="10">Protein SERAC1-like protein</fullName>
    </submittedName>
</protein>
<gene>
    <name evidence="10" type="ORF">PT974_05145</name>
</gene>
<evidence type="ECO:0000256" key="6">
    <source>
        <dbReference type="ARBA" id="ARBA00023128"/>
    </source>
</evidence>
<dbReference type="Gene3D" id="1.25.40.10">
    <property type="entry name" value="Tetratricopeptide repeat domain"/>
    <property type="match status" value="1"/>
</dbReference>
<proteinExistence type="inferred from homology"/>
<dbReference type="SUPFAM" id="SSF52540">
    <property type="entry name" value="P-loop containing nucleoside triphosphate hydrolases"/>
    <property type="match status" value="1"/>
</dbReference>
<dbReference type="PANTHER" id="PTHR48182:SF2">
    <property type="entry name" value="PROTEIN SERAC1"/>
    <property type="match status" value="1"/>
</dbReference>
<dbReference type="InterPro" id="IPR027417">
    <property type="entry name" value="P-loop_NTPase"/>
</dbReference>
<dbReference type="SUPFAM" id="SSF53474">
    <property type="entry name" value="alpha/beta-Hydrolases"/>
    <property type="match status" value="1"/>
</dbReference>
<dbReference type="InterPro" id="IPR029058">
    <property type="entry name" value="AB_hydrolase_fold"/>
</dbReference>
<reference evidence="10 11" key="1">
    <citation type="submission" date="2024-01" db="EMBL/GenBank/DDBJ databases">
        <title>Complete genome of Cladobotryum mycophilum ATHUM6906.</title>
        <authorList>
            <person name="Christinaki A.C."/>
            <person name="Myridakis A.I."/>
            <person name="Kouvelis V.N."/>
        </authorList>
    </citation>
    <scope>NUCLEOTIDE SEQUENCE [LARGE SCALE GENOMIC DNA]</scope>
    <source>
        <strain evidence="10 11">ATHUM6906</strain>
    </source>
</reference>
<evidence type="ECO:0000259" key="8">
    <source>
        <dbReference type="Pfam" id="PF05057"/>
    </source>
</evidence>
<keyword evidence="7" id="KW-0472">Membrane</keyword>
<feature type="domain" description="DUF7779" evidence="9">
    <location>
        <begin position="553"/>
        <end position="662"/>
    </location>
</feature>
<dbReference type="InterPro" id="IPR011990">
    <property type="entry name" value="TPR-like_helical_dom_sf"/>
</dbReference>
<evidence type="ECO:0000313" key="11">
    <source>
        <dbReference type="Proteomes" id="UP001338125"/>
    </source>
</evidence>
<dbReference type="Pfam" id="PF05057">
    <property type="entry name" value="DUF676"/>
    <property type="match status" value="1"/>
</dbReference>
<evidence type="ECO:0000256" key="3">
    <source>
        <dbReference type="ARBA" id="ARBA00004370"/>
    </source>
</evidence>
<sequence length="1113" mass="125420">MSEDSCYGVTVLYQPSDPEEAVFDLVAIHGLKGHAIKTWTHKQSQVMWLRDLLPKGLPNARIMTYGYNSRFVNFTGHQELRNIAMKLLSELVDLRKSERELARPLIFVCHSLGGIVAKKALLIGCSSEEAKVQAATYGIIFMATPHCGSSLASLGKILSDITATCTPIATPRRLLGPLKKDSKDLLEITADFVSKVPKLHLVSFYEMEMTSIGIFKRFVVEKHSAILNVPDEVIIGQYADHRSIARFSSVDDRSYRPVLSRLVQMGKEIKNTALVKVQVAYGTQPSQENTIQTTNDDDAPFLVPFAQCIAFHGRESLIADMEKYFWNSRSGQQLIFAISGLGGCGKTQTALRYAFQNRFRYKSGVLFFNATSNSTLMADFHRFHEFLNLGSVSNKIDSLKQWFSSQRNRDWLMIFDNADDLPAVPLEKYFPIATWGHIIVTGRDQSMVGQLATAGELLEPLDEENAVSVLFSKAAINPSSNDVKEAKIIVGLLGCLPLAIDQAGAYIRRRAKSLSDYRHLLESQMYKVLEATPGMQDHEKSVISVWELNFRQVEQDSPAAWQLLLLLAHLEPEDIPELLLTRGSSPKRIWNSDGEPTELSAEEAGVDGQLVALLQDEMKLDEALEHLTAFSLVQRNTSGGRRAFSIHTLVQHCVIHRVNPDQRQKWQTQAILLVAQAFPFNVYLDNDFGNTGREFLPNVSRIVKEFDSVDPKCPQYDKLKQAMKWLLLSSSRFRDNAWKREAIRRVNDLLKDDSNGYLNAWAASRESTLLRMNDHVTASHSALEEHINRIVLPGSDETSDARYNATKGDLVLSFAENLIKDNELSRAKTELEAWRPLSTESPSTMEKIVVQSRSVTLGRILKSQGHFHEALPWFEKLFHELTDEEHFVSTGWQMVMFSNLADLYCEVGRPTAAESALQAELKVIYARGWENISTGRRLQLALIETFIRRGMFEMAETCLVKLLPQFEAITEPNVVTATGYFRTWVGLARISHLQSRWDEAFLRWNEALGIIKKSKWPKGFNHGLVLYSLAQVLFQTGDMEGSHAALERAKVSLQFEERKYWIVGLGSYWYDYVVTELGQTGPNPIVDDSTDGVSDSRTNLADQLFNLGFGEGE</sequence>
<comment type="similarity">
    <text evidence="4">Belongs to the putative lipase ROG1 family.</text>
</comment>
<evidence type="ECO:0000256" key="2">
    <source>
        <dbReference type="ARBA" id="ARBA00004240"/>
    </source>
</evidence>
<keyword evidence="5" id="KW-0256">Endoplasmic reticulum</keyword>
<evidence type="ECO:0000256" key="4">
    <source>
        <dbReference type="ARBA" id="ARBA00007920"/>
    </source>
</evidence>
<dbReference type="InterPro" id="IPR056681">
    <property type="entry name" value="DUF7779"/>
</dbReference>
<comment type="subcellular location">
    <subcellularLocation>
        <location evidence="2">Endoplasmic reticulum</location>
    </subcellularLocation>
    <subcellularLocation>
        <location evidence="3">Membrane</location>
    </subcellularLocation>
    <subcellularLocation>
        <location evidence="1">Mitochondrion</location>
    </subcellularLocation>
</comment>
<evidence type="ECO:0000256" key="5">
    <source>
        <dbReference type="ARBA" id="ARBA00022824"/>
    </source>
</evidence>
<evidence type="ECO:0000256" key="1">
    <source>
        <dbReference type="ARBA" id="ARBA00004173"/>
    </source>
</evidence>
<name>A0ABR0SR54_9HYPO</name>
<comment type="caution">
    <text evidence="10">The sequence shown here is derived from an EMBL/GenBank/DDBJ whole genome shotgun (WGS) entry which is preliminary data.</text>
</comment>
<feature type="domain" description="DUF676" evidence="8">
    <location>
        <begin position="26"/>
        <end position="159"/>
    </location>
</feature>